<dbReference type="GO" id="GO:0008270">
    <property type="term" value="F:zinc ion binding"/>
    <property type="evidence" value="ECO:0007669"/>
    <property type="project" value="InterPro"/>
</dbReference>
<dbReference type="Gene3D" id="2.60.120.10">
    <property type="entry name" value="Jelly Rolls"/>
    <property type="match status" value="2"/>
</dbReference>
<dbReference type="SUPFAM" id="SSF51182">
    <property type="entry name" value="RmlC-like cupins"/>
    <property type="match status" value="1"/>
</dbReference>
<evidence type="ECO:0000256" key="2">
    <source>
        <dbReference type="ARBA" id="ARBA00004666"/>
    </source>
</evidence>
<dbReference type="AlphaFoldDB" id="A0A6A1VEN0"/>
<dbReference type="InterPro" id="IPR001250">
    <property type="entry name" value="Man6P_Isoase-1"/>
</dbReference>
<feature type="binding site" evidence="9">
    <location>
        <position position="121"/>
    </location>
    <ligand>
        <name>Zn(2+)</name>
        <dbReference type="ChEBI" id="CHEBI:29105"/>
    </ligand>
</feature>
<name>A0A6A1VEN0_9ROSI</name>
<dbReference type="GO" id="GO:0005829">
    <property type="term" value="C:cytosol"/>
    <property type="evidence" value="ECO:0007669"/>
    <property type="project" value="TreeGrafter"/>
</dbReference>
<dbReference type="UniPathway" id="UPA00126">
    <property type="reaction ID" value="UER00423"/>
</dbReference>
<keyword evidence="5 9" id="KW-0479">Metal-binding</keyword>
<dbReference type="InterPro" id="IPR046457">
    <property type="entry name" value="PMI_typeI_cat"/>
</dbReference>
<dbReference type="GO" id="GO:0010043">
    <property type="term" value="P:response to zinc ion"/>
    <property type="evidence" value="ECO:0007669"/>
    <property type="project" value="UniProtKB-ARBA"/>
</dbReference>
<organism evidence="12 13">
    <name type="scientific">Morella rubra</name>
    <name type="common">Chinese bayberry</name>
    <dbReference type="NCBI Taxonomy" id="262757"/>
    <lineage>
        <taxon>Eukaryota</taxon>
        <taxon>Viridiplantae</taxon>
        <taxon>Streptophyta</taxon>
        <taxon>Embryophyta</taxon>
        <taxon>Tracheophyta</taxon>
        <taxon>Spermatophyta</taxon>
        <taxon>Magnoliopsida</taxon>
        <taxon>eudicotyledons</taxon>
        <taxon>Gunneridae</taxon>
        <taxon>Pentapetalae</taxon>
        <taxon>rosids</taxon>
        <taxon>fabids</taxon>
        <taxon>Fagales</taxon>
        <taxon>Myricaceae</taxon>
        <taxon>Morella</taxon>
    </lineage>
</organism>
<dbReference type="PRINTS" id="PR00714">
    <property type="entry name" value="MAN6PISMRASE"/>
</dbReference>
<dbReference type="InterPro" id="IPR016305">
    <property type="entry name" value="Mannose-6-P_Isomerase"/>
</dbReference>
<dbReference type="EC" id="5.3.1.8" evidence="4"/>
<dbReference type="PROSITE" id="PS00966">
    <property type="entry name" value="PMI_I_2"/>
    <property type="match status" value="1"/>
</dbReference>
<dbReference type="InterPro" id="IPR011051">
    <property type="entry name" value="RmlC_Cupin_sf"/>
</dbReference>
<dbReference type="FunFam" id="2.60.120.10:FF:000044">
    <property type="entry name" value="Mannose-6-phosphate isomerase"/>
    <property type="match status" value="1"/>
</dbReference>
<keyword evidence="7 12" id="KW-0413">Isomerase</keyword>
<comment type="cofactor">
    <cofactor evidence="9">
        <name>Zn(2+)</name>
        <dbReference type="ChEBI" id="CHEBI:29105"/>
    </cofactor>
    <text evidence="9">Binds 1 zinc ion per subunit.</text>
</comment>
<dbReference type="InterPro" id="IPR018050">
    <property type="entry name" value="Pmannose_isomerase-type1_CS"/>
</dbReference>
<comment type="similarity">
    <text evidence="3">Belongs to the mannose-6-phosphate isomerase type 1 family.</text>
</comment>
<evidence type="ECO:0000256" key="7">
    <source>
        <dbReference type="ARBA" id="ARBA00023235"/>
    </source>
</evidence>
<evidence type="ECO:0000256" key="9">
    <source>
        <dbReference type="PIRSR" id="PIRSR001480-2"/>
    </source>
</evidence>
<dbReference type="GO" id="GO:0046686">
    <property type="term" value="P:response to cadmium ion"/>
    <property type="evidence" value="ECO:0007669"/>
    <property type="project" value="UniProtKB-ARBA"/>
</dbReference>
<dbReference type="FunFam" id="1.10.441.10:FF:000001">
    <property type="entry name" value="Mannose-6-phosphate isomerase"/>
    <property type="match status" value="1"/>
</dbReference>
<evidence type="ECO:0000256" key="5">
    <source>
        <dbReference type="ARBA" id="ARBA00022723"/>
    </source>
</evidence>
<protein>
    <recommendedName>
        <fullName evidence="4">mannose-6-phosphate isomerase</fullName>
        <ecNumber evidence="4">5.3.1.8</ecNumber>
    </recommendedName>
</protein>
<sequence length="456" mass="50535">MDSQPSLLQEPRKLQRLRCSVQNYDWGRRGYHSRVASLFASNSGSEIQSDKPYAELWMGTHESGPSFLAQTTDDNGVSGVTLKSWIFENPDVLGDKVSEKWGRDLPFLFKVLSVAKALSIQAHPDKELARALHKTRPDLYKDGNHKPEMALAITEFEALCGFISLEHACALASAFLVLIFHIKPFQPGSEEELKGVLHNVPEIVEVVSSADANKIFHLDEQDEEQKVKSVLRSTFTKLMLASKETIMGVISEMKSRLHMESQVRQLTDKELLVLRLEKQYPGDVGVISAFFFNYVKLNPGEALYLGANEPHAYLCGECLECMATSDNVVRAGLTPKLRDVQALCSMLTYKQGMPEILQGVPLNSYVTRYLPPFDEFEVDRCILPKGESTVFPPVAGPSIFLALVGEGMMHTGSSKGDVVIEGDVLFAPANSEISITAASELVLYRAGVNNRFFQAS</sequence>
<gene>
    <name evidence="12" type="ORF">CJ030_MR6G021607</name>
</gene>
<dbReference type="GO" id="GO:0009416">
    <property type="term" value="P:response to light stimulus"/>
    <property type="evidence" value="ECO:0007669"/>
    <property type="project" value="UniProtKB-ARBA"/>
</dbReference>
<dbReference type="Gene3D" id="1.10.441.10">
    <property type="entry name" value="Phosphomannose Isomerase, domain 2"/>
    <property type="match status" value="1"/>
</dbReference>
<dbReference type="EMBL" id="RXIC02000024">
    <property type="protein sequence ID" value="KAB1211203.1"/>
    <property type="molecule type" value="Genomic_DNA"/>
</dbReference>
<accession>A0A6A1VEN0</accession>
<feature type="active site" evidence="8">
    <location>
        <position position="330"/>
    </location>
</feature>
<dbReference type="PROSITE" id="PS00965">
    <property type="entry name" value="PMI_I_1"/>
    <property type="match status" value="1"/>
</dbReference>
<feature type="binding site" evidence="9">
    <location>
        <position position="148"/>
    </location>
    <ligand>
        <name>Zn(2+)</name>
        <dbReference type="ChEBI" id="CHEBI:29105"/>
    </ligand>
</feature>
<keyword evidence="6 9" id="KW-0862">Zinc</keyword>
<feature type="domain" description="Phosphomannose isomerase type I catalytic" evidence="10">
    <location>
        <begin position="14"/>
        <end position="162"/>
    </location>
</feature>
<dbReference type="GO" id="GO:0005975">
    <property type="term" value="P:carbohydrate metabolic process"/>
    <property type="evidence" value="ECO:0007669"/>
    <property type="project" value="InterPro"/>
</dbReference>
<comment type="caution">
    <text evidence="12">The sequence shown here is derived from an EMBL/GenBank/DDBJ whole genome shotgun (WGS) entry which is preliminary data.</text>
</comment>
<feature type="binding site" evidence="9">
    <location>
        <position position="123"/>
    </location>
    <ligand>
        <name>Zn(2+)</name>
        <dbReference type="ChEBI" id="CHEBI:29105"/>
    </ligand>
</feature>
<dbReference type="InterPro" id="IPR014710">
    <property type="entry name" value="RmlC-like_jellyroll"/>
</dbReference>
<comment type="catalytic activity">
    <reaction evidence="1">
        <text>D-mannose 6-phosphate = D-fructose 6-phosphate</text>
        <dbReference type="Rhea" id="RHEA:12356"/>
        <dbReference type="ChEBI" id="CHEBI:58735"/>
        <dbReference type="ChEBI" id="CHEBI:61527"/>
        <dbReference type="EC" id="5.3.1.8"/>
    </reaction>
</comment>
<reference evidence="12 13" key="1">
    <citation type="journal article" date="2019" name="Plant Biotechnol. J.">
        <title>The red bayberry genome and genetic basis of sex determination.</title>
        <authorList>
            <person name="Jia H.M."/>
            <person name="Jia H.J."/>
            <person name="Cai Q.L."/>
            <person name="Wang Y."/>
            <person name="Zhao H.B."/>
            <person name="Yang W.F."/>
            <person name="Wang G.Y."/>
            <person name="Li Y.H."/>
            <person name="Zhan D.L."/>
            <person name="Shen Y.T."/>
            <person name="Niu Q.F."/>
            <person name="Chang L."/>
            <person name="Qiu J."/>
            <person name="Zhao L."/>
            <person name="Xie H.B."/>
            <person name="Fu W.Y."/>
            <person name="Jin J."/>
            <person name="Li X.W."/>
            <person name="Jiao Y."/>
            <person name="Zhou C.C."/>
            <person name="Tu T."/>
            <person name="Chai C.Y."/>
            <person name="Gao J.L."/>
            <person name="Fan L.J."/>
            <person name="van de Weg E."/>
            <person name="Wang J.Y."/>
            <person name="Gao Z.S."/>
        </authorList>
    </citation>
    <scope>NUCLEOTIDE SEQUENCE [LARGE SCALE GENOMIC DNA]</scope>
    <source>
        <tissue evidence="12">Leaves</tissue>
    </source>
</reference>
<evidence type="ECO:0000313" key="12">
    <source>
        <dbReference type="EMBL" id="KAB1211203.1"/>
    </source>
</evidence>
<dbReference type="Proteomes" id="UP000516437">
    <property type="component" value="Chromosome 6"/>
</dbReference>
<dbReference type="GO" id="GO:0033591">
    <property type="term" value="P:response to L-ascorbic acid"/>
    <property type="evidence" value="ECO:0007669"/>
    <property type="project" value="UniProtKB-ARBA"/>
</dbReference>
<dbReference type="Pfam" id="PF20511">
    <property type="entry name" value="PMI_typeI_cat"/>
    <property type="match status" value="1"/>
</dbReference>
<dbReference type="CDD" id="cd07011">
    <property type="entry name" value="cupin_PMI_type_I_N"/>
    <property type="match status" value="1"/>
</dbReference>
<evidence type="ECO:0000259" key="10">
    <source>
        <dbReference type="Pfam" id="PF20511"/>
    </source>
</evidence>
<evidence type="ECO:0000256" key="1">
    <source>
        <dbReference type="ARBA" id="ARBA00000757"/>
    </source>
</evidence>
<proteinExistence type="inferred from homology"/>
<dbReference type="GO" id="GO:0004476">
    <property type="term" value="F:mannose-6-phosphate isomerase activity"/>
    <property type="evidence" value="ECO:0007669"/>
    <property type="project" value="UniProtKB-EC"/>
</dbReference>
<feature type="binding site" evidence="9">
    <location>
        <position position="311"/>
    </location>
    <ligand>
        <name>Zn(2+)</name>
        <dbReference type="ChEBI" id="CHEBI:29105"/>
    </ligand>
</feature>
<evidence type="ECO:0000256" key="3">
    <source>
        <dbReference type="ARBA" id="ARBA00010772"/>
    </source>
</evidence>
<keyword evidence="13" id="KW-1185">Reference proteome</keyword>
<evidence type="ECO:0000256" key="4">
    <source>
        <dbReference type="ARBA" id="ARBA00011956"/>
    </source>
</evidence>
<comment type="pathway">
    <text evidence="2">Nucleotide-sugar biosynthesis; GDP-alpha-D-mannose biosynthesis; alpha-D-mannose 1-phosphate from D-fructose 6-phosphate: step 1/2.</text>
</comment>
<dbReference type="GO" id="GO:0009298">
    <property type="term" value="P:GDP-mannose biosynthetic process"/>
    <property type="evidence" value="ECO:0007669"/>
    <property type="project" value="UniProtKB-UniPathway"/>
</dbReference>
<evidence type="ECO:0000256" key="8">
    <source>
        <dbReference type="PIRSR" id="PIRSR001480-1"/>
    </source>
</evidence>
<dbReference type="Pfam" id="PF20512">
    <property type="entry name" value="PMI_typeI_hel"/>
    <property type="match status" value="1"/>
</dbReference>
<dbReference type="PIRSF" id="PIRSF001480">
    <property type="entry name" value="Mannose-6-phosphate_isomerase"/>
    <property type="match status" value="1"/>
</dbReference>
<dbReference type="PANTHER" id="PTHR10309:SF0">
    <property type="entry name" value="MANNOSE-6-PHOSPHATE ISOMERASE"/>
    <property type="match status" value="1"/>
</dbReference>
<dbReference type="NCBIfam" id="TIGR00218">
    <property type="entry name" value="manA"/>
    <property type="match status" value="1"/>
</dbReference>
<dbReference type="OrthoDB" id="6605218at2759"/>
<evidence type="ECO:0000256" key="6">
    <source>
        <dbReference type="ARBA" id="ARBA00022833"/>
    </source>
</evidence>
<evidence type="ECO:0000259" key="11">
    <source>
        <dbReference type="Pfam" id="PF20512"/>
    </source>
</evidence>
<feature type="domain" description="Phosphomannose isomerase type I helical insertion" evidence="11">
    <location>
        <begin position="207"/>
        <end position="291"/>
    </location>
</feature>
<dbReference type="PANTHER" id="PTHR10309">
    <property type="entry name" value="MANNOSE-6-PHOSPHATE ISOMERASE"/>
    <property type="match status" value="1"/>
</dbReference>
<dbReference type="InterPro" id="IPR046458">
    <property type="entry name" value="PMI_typeI_hel"/>
</dbReference>
<evidence type="ECO:0000313" key="13">
    <source>
        <dbReference type="Proteomes" id="UP000516437"/>
    </source>
</evidence>